<comment type="caution">
    <text evidence="1">The sequence shown here is derived from an EMBL/GenBank/DDBJ whole genome shotgun (WGS) entry which is preliminary data.</text>
</comment>
<keyword evidence="2" id="KW-1185">Reference proteome</keyword>
<gene>
    <name evidence="1" type="ORF">BXY39_0445</name>
</gene>
<evidence type="ECO:0000313" key="1">
    <source>
        <dbReference type="EMBL" id="RMB11957.1"/>
    </source>
</evidence>
<dbReference type="AlphaFoldDB" id="A0A3M0CSP0"/>
<accession>A0A3M0CSP0</accession>
<dbReference type="InParanoid" id="A0A3M0CSP0"/>
<sequence length="48" mass="5317">MNEMINVQEDTSEETSIWSIEVVDTDEAVEDGEEVAFVLRSSTSCTSC</sequence>
<dbReference type="Proteomes" id="UP000271227">
    <property type="component" value="Unassembled WGS sequence"/>
</dbReference>
<name>A0A3M0CSP0_9PROT</name>
<reference evidence="1 2" key="1">
    <citation type="submission" date="2018-10" db="EMBL/GenBank/DDBJ databases">
        <title>Genomic Encyclopedia of Archaeal and Bacterial Type Strains, Phase II (KMG-II): from individual species to whole genera.</title>
        <authorList>
            <person name="Goeker M."/>
        </authorList>
    </citation>
    <scope>NUCLEOTIDE SEQUENCE [LARGE SCALE GENOMIC DNA]</scope>
    <source>
        <strain evidence="1 2">DSM 25217</strain>
    </source>
</reference>
<protein>
    <submittedName>
        <fullName evidence="1">Uncharacterized protein</fullName>
    </submittedName>
</protein>
<evidence type="ECO:0000313" key="2">
    <source>
        <dbReference type="Proteomes" id="UP000271227"/>
    </source>
</evidence>
<dbReference type="EMBL" id="REFR01000009">
    <property type="protein sequence ID" value="RMB11957.1"/>
    <property type="molecule type" value="Genomic_DNA"/>
</dbReference>
<organism evidence="1 2">
    <name type="scientific">Eilatimonas milleporae</name>
    <dbReference type="NCBI Taxonomy" id="911205"/>
    <lineage>
        <taxon>Bacteria</taxon>
        <taxon>Pseudomonadati</taxon>
        <taxon>Pseudomonadota</taxon>
        <taxon>Alphaproteobacteria</taxon>
        <taxon>Kordiimonadales</taxon>
        <taxon>Kordiimonadaceae</taxon>
        <taxon>Eilatimonas</taxon>
    </lineage>
</organism>
<proteinExistence type="predicted"/>